<dbReference type="EMBL" id="UYRU01065619">
    <property type="protein sequence ID" value="VDN16381.1"/>
    <property type="molecule type" value="Genomic_DNA"/>
</dbReference>
<feature type="region of interest" description="Disordered" evidence="1">
    <location>
        <begin position="1"/>
        <end position="36"/>
    </location>
</feature>
<protein>
    <submittedName>
        <fullName evidence="2">Uncharacterized protein</fullName>
    </submittedName>
</protein>
<dbReference type="AlphaFoldDB" id="A0A3P7MES1"/>
<gene>
    <name evidence="2" type="ORF">DILT_LOCUS12212</name>
</gene>
<reference evidence="2 3" key="1">
    <citation type="submission" date="2018-11" db="EMBL/GenBank/DDBJ databases">
        <authorList>
            <consortium name="Pathogen Informatics"/>
        </authorList>
    </citation>
    <scope>NUCLEOTIDE SEQUENCE [LARGE SCALE GENOMIC DNA]</scope>
</reference>
<evidence type="ECO:0000313" key="3">
    <source>
        <dbReference type="Proteomes" id="UP000281553"/>
    </source>
</evidence>
<feature type="compositionally biased region" description="Low complexity" evidence="1">
    <location>
        <begin position="14"/>
        <end position="26"/>
    </location>
</feature>
<feature type="region of interest" description="Disordered" evidence="1">
    <location>
        <begin position="152"/>
        <end position="180"/>
    </location>
</feature>
<proteinExistence type="predicted"/>
<sequence>MPRPAVATPTTNISSLPQVSQRSSSPGVVARPAEETVPPKPVKKTVASFQPLEVVEDSSYTVNVCLIYQSFVFVFTLSCELVDKVLRRQVSVGLSANQAVCVQSLSKIPCMPKKQHFTLIAPLFLFPSTYPPPPPILLLGLESGARLKLSLRDQTKKQQPKTPVEAAPAPAVQPRSQWAEVSLEEEQQSAQKESRTHWVELLANSTIYCAMQANFA</sequence>
<evidence type="ECO:0000256" key="1">
    <source>
        <dbReference type="SAM" id="MobiDB-lite"/>
    </source>
</evidence>
<accession>A0A3P7MES1</accession>
<feature type="compositionally biased region" description="Low complexity" evidence="1">
    <location>
        <begin position="163"/>
        <end position="174"/>
    </location>
</feature>
<name>A0A3P7MES1_DIBLA</name>
<organism evidence="2 3">
    <name type="scientific">Dibothriocephalus latus</name>
    <name type="common">Fish tapeworm</name>
    <name type="synonym">Diphyllobothrium latum</name>
    <dbReference type="NCBI Taxonomy" id="60516"/>
    <lineage>
        <taxon>Eukaryota</taxon>
        <taxon>Metazoa</taxon>
        <taxon>Spiralia</taxon>
        <taxon>Lophotrochozoa</taxon>
        <taxon>Platyhelminthes</taxon>
        <taxon>Cestoda</taxon>
        <taxon>Eucestoda</taxon>
        <taxon>Diphyllobothriidea</taxon>
        <taxon>Diphyllobothriidae</taxon>
        <taxon>Dibothriocephalus</taxon>
    </lineage>
</organism>
<keyword evidence="3" id="KW-1185">Reference proteome</keyword>
<evidence type="ECO:0000313" key="2">
    <source>
        <dbReference type="EMBL" id="VDN16381.1"/>
    </source>
</evidence>
<dbReference type="Proteomes" id="UP000281553">
    <property type="component" value="Unassembled WGS sequence"/>
</dbReference>